<reference evidence="2 3" key="1">
    <citation type="submission" date="2016-01" db="EMBL/GenBank/DDBJ databases">
        <authorList>
            <person name="Manzoor S."/>
        </authorList>
    </citation>
    <scope>NUCLEOTIDE SEQUENCE [LARGE SCALE GENOMIC DNA]</scope>
    <source>
        <strain evidence="2">Methanoculleus sp MAB1</strain>
    </source>
</reference>
<dbReference type="AlphaFoldDB" id="A0A0X8XYH0"/>
<gene>
    <name evidence="2" type="ORF">MMAB1_3178</name>
</gene>
<evidence type="ECO:0000256" key="1">
    <source>
        <dbReference type="SAM" id="MobiDB-lite"/>
    </source>
</evidence>
<proteinExistence type="predicted"/>
<sequence length="68" mass="7303">MPRQVPSGPVALPPIPFRAKATIPNPRKPGLPAPGIWRPEGSLDIHDPENLCPPMAGGDHYIYLGDRG</sequence>
<evidence type="ECO:0000313" key="2">
    <source>
        <dbReference type="EMBL" id="CVK34391.1"/>
    </source>
</evidence>
<dbReference type="EMBL" id="LT158599">
    <property type="protein sequence ID" value="CVK34391.1"/>
    <property type="molecule type" value="Genomic_DNA"/>
</dbReference>
<accession>A0A0X8XYH0</accession>
<feature type="region of interest" description="Disordered" evidence="1">
    <location>
        <begin position="1"/>
        <end position="42"/>
    </location>
</feature>
<protein>
    <submittedName>
        <fullName evidence="2">Uncharacterized protein</fullName>
    </submittedName>
</protein>
<dbReference type="Proteomes" id="UP000069850">
    <property type="component" value="Chromosome 1"/>
</dbReference>
<name>A0A0X8XYH0_9EURY</name>
<dbReference type="KEGG" id="mema:MMAB1_3178"/>
<organism evidence="2 3">
    <name type="scientific">Methanoculleus bourgensis</name>
    <dbReference type="NCBI Taxonomy" id="83986"/>
    <lineage>
        <taxon>Archaea</taxon>
        <taxon>Methanobacteriati</taxon>
        <taxon>Methanobacteriota</taxon>
        <taxon>Stenosarchaea group</taxon>
        <taxon>Methanomicrobia</taxon>
        <taxon>Methanomicrobiales</taxon>
        <taxon>Methanomicrobiaceae</taxon>
        <taxon>Methanoculleus</taxon>
    </lineage>
</organism>
<evidence type="ECO:0000313" key="3">
    <source>
        <dbReference type="Proteomes" id="UP000069850"/>
    </source>
</evidence>